<keyword evidence="2" id="KW-0342">GTP-binding</keyword>
<dbReference type="InterPro" id="IPR045058">
    <property type="entry name" value="GIMA/IAN/Toc"/>
</dbReference>
<dbReference type="Gene3D" id="3.40.50.300">
    <property type="entry name" value="P-loop containing nucleotide triphosphate hydrolases"/>
    <property type="match status" value="1"/>
</dbReference>
<dbReference type="EMBL" id="LUGH01000017">
    <property type="protein sequence ID" value="OBZ91249.1"/>
    <property type="molecule type" value="Genomic_DNA"/>
</dbReference>
<evidence type="ECO:0000256" key="2">
    <source>
        <dbReference type="ARBA" id="ARBA00023134"/>
    </source>
</evidence>
<evidence type="ECO:0000313" key="5">
    <source>
        <dbReference type="EMBL" id="OBZ91249.1"/>
    </source>
</evidence>
<dbReference type="PANTHER" id="PTHR10903:SF184">
    <property type="entry name" value="GTP-BINDING PROTEIN A"/>
    <property type="match status" value="1"/>
</dbReference>
<evidence type="ECO:0000313" key="6">
    <source>
        <dbReference type="Proteomes" id="UP000093000"/>
    </source>
</evidence>
<dbReference type="SUPFAM" id="SSF52540">
    <property type="entry name" value="P-loop containing nucleoside triphosphate hydrolases"/>
    <property type="match status" value="1"/>
</dbReference>
<accession>A0A1C7NQQ7</accession>
<dbReference type="InterPro" id="IPR027417">
    <property type="entry name" value="P-loop_NTPase"/>
</dbReference>
<evidence type="ECO:0000256" key="1">
    <source>
        <dbReference type="ARBA" id="ARBA00022741"/>
    </source>
</evidence>
<feature type="region of interest" description="Disordered" evidence="3">
    <location>
        <begin position="1"/>
        <end position="36"/>
    </location>
</feature>
<dbReference type="Proteomes" id="UP000093000">
    <property type="component" value="Unassembled WGS sequence"/>
</dbReference>
<gene>
    <name evidence="5" type="ORF">A0J61_00697</name>
</gene>
<evidence type="ECO:0000256" key="3">
    <source>
        <dbReference type="SAM" id="MobiDB-lite"/>
    </source>
</evidence>
<name>A0A1C7NQQ7_9FUNG</name>
<sequence>MVEQHYHHGSYHPTTPPIVHPVDSKGAYAKPLPQPLQHPYRHQTMWNFKEEHHGLTRQISDGPSHQQHRQQRLLQSLSPYQSIRGNEPLMPTEDALFQQFYMLEPDEDPMQHLVLIPLGKTGAGKSSLLNLMLGYDEFKAKAAAKSVTDKITERTGVWVINQTETMITVADTPGFADSMNRDKQFLSVFRESIQDIGSRLEHFDAMMQPFEPKNWWNHVLLVFTRVDYYPNLKFPPNILSKKQSIIETLLPDIQAKFNLSSPPKYAFVSSKPPNCSYTKKGQCDCFAASKYHSDQMRTMKSRVNAILTENDGRWTPVNNTKESMH</sequence>
<dbReference type="OrthoDB" id="8954335at2759"/>
<dbReference type="InParanoid" id="A0A1C7NQQ7"/>
<proteinExistence type="predicted"/>
<dbReference type="GO" id="GO:0005525">
    <property type="term" value="F:GTP binding"/>
    <property type="evidence" value="ECO:0007669"/>
    <property type="project" value="UniProtKB-KW"/>
</dbReference>
<dbReference type="InterPro" id="IPR006703">
    <property type="entry name" value="G_AIG1"/>
</dbReference>
<comment type="caution">
    <text evidence="5">The sequence shown here is derived from an EMBL/GenBank/DDBJ whole genome shotgun (WGS) entry which is preliminary data.</text>
</comment>
<keyword evidence="6" id="KW-1185">Reference proteome</keyword>
<feature type="domain" description="AIG1-type G" evidence="4">
    <location>
        <begin position="115"/>
        <end position="184"/>
    </location>
</feature>
<dbReference type="AlphaFoldDB" id="A0A1C7NQQ7"/>
<evidence type="ECO:0000259" key="4">
    <source>
        <dbReference type="Pfam" id="PF04548"/>
    </source>
</evidence>
<organism evidence="5 6">
    <name type="scientific">Choanephora cucurbitarum</name>
    <dbReference type="NCBI Taxonomy" id="101091"/>
    <lineage>
        <taxon>Eukaryota</taxon>
        <taxon>Fungi</taxon>
        <taxon>Fungi incertae sedis</taxon>
        <taxon>Mucoromycota</taxon>
        <taxon>Mucoromycotina</taxon>
        <taxon>Mucoromycetes</taxon>
        <taxon>Mucorales</taxon>
        <taxon>Mucorineae</taxon>
        <taxon>Choanephoraceae</taxon>
        <taxon>Choanephoroideae</taxon>
        <taxon>Choanephora</taxon>
    </lineage>
</organism>
<dbReference type="Pfam" id="PF04548">
    <property type="entry name" value="AIG1"/>
    <property type="match status" value="1"/>
</dbReference>
<reference evidence="5 6" key="1">
    <citation type="submission" date="2016-03" db="EMBL/GenBank/DDBJ databases">
        <title>Choanephora cucurbitarum.</title>
        <authorList>
            <person name="Min B."/>
            <person name="Park H."/>
            <person name="Park J.-H."/>
            <person name="Shin H.-D."/>
            <person name="Choi I.-G."/>
        </authorList>
    </citation>
    <scope>NUCLEOTIDE SEQUENCE [LARGE SCALE GENOMIC DNA]</scope>
    <source>
        <strain evidence="5 6">KUS-F28377</strain>
    </source>
</reference>
<dbReference type="STRING" id="101091.A0A1C7NQQ7"/>
<dbReference type="PANTHER" id="PTHR10903">
    <property type="entry name" value="GTPASE, IMAP FAMILY MEMBER-RELATED"/>
    <property type="match status" value="1"/>
</dbReference>
<keyword evidence="1" id="KW-0547">Nucleotide-binding</keyword>
<protein>
    <recommendedName>
        <fullName evidence="4">AIG1-type G domain-containing protein</fullName>
    </recommendedName>
</protein>